<reference evidence="3" key="1">
    <citation type="journal article" date="2019" name="Int. J. Syst. Evol. Microbiol.">
        <title>The Global Catalogue of Microorganisms (GCM) 10K type strain sequencing project: providing services to taxonomists for standard genome sequencing and annotation.</title>
        <authorList>
            <consortium name="The Broad Institute Genomics Platform"/>
            <consortium name="The Broad Institute Genome Sequencing Center for Infectious Disease"/>
            <person name="Wu L."/>
            <person name="Ma J."/>
        </authorList>
    </citation>
    <scope>NUCLEOTIDE SEQUENCE [LARGE SCALE GENOMIC DNA]</scope>
    <source>
        <strain evidence="3">KCTC 52277</strain>
    </source>
</reference>
<dbReference type="PROSITE" id="PS51257">
    <property type="entry name" value="PROKAR_LIPOPROTEIN"/>
    <property type="match status" value="1"/>
</dbReference>
<dbReference type="EMBL" id="JBHRTD010000015">
    <property type="protein sequence ID" value="MFC3138944.1"/>
    <property type="molecule type" value="Genomic_DNA"/>
</dbReference>
<keyword evidence="1" id="KW-0732">Signal</keyword>
<feature type="chain" id="PRO_5046791192" description="Lipoprotein" evidence="1">
    <location>
        <begin position="21"/>
        <end position="243"/>
    </location>
</feature>
<accession>A0ABV7GBN3</accession>
<comment type="caution">
    <text evidence="2">The sequence shown here is derived from an EMBL/GenBank/DDBJ whole genome shotgun (WGS) entry which is preliminary data.</text>
</comment>
<protein>
    <recommendedName>
        <fullName evidence="4">Lipoprotein</fullName>
    </recommendedName>
</protein>
<sequence>MDTGRLGFITLVVLFLSACANNTAELTAMKSRQHSDAAIEKLFESSAVEADVGEEDLSEAMGKLSNVDLTSFRPPVTVVWGNAEQLKSRYDSIQSLLDASMPYGVVMDVWLGEKAFKSLYSENWQICLEVTEEILALNEQSLTGHLMAAICHERQNSLDKVFVHGGKVYLGIENIWKEHRGLTALDAFQFSNAYDFLSFALAQRFEILDYQVLEHEKNHYLVRTSVKNLDDDVELTWFMKVAR</sequence>
<feature type="signal peptide" evidence="1">
    <location>
        <begin position="1"/>
        <end position="20"/>
    </location>
</feature>
<dbReference type="RefSeq" id="WP_248936947.1">
    <property type="nucleotide sequence ID" value="NZ_JAKILF010000006.1"/>
</dbReference>
<proteinExistence type="predicted"/>
<gene>
    <name evidence="2" type="ORF">ACFOE0_12225</name>
</gene>
<evidence type="ECO:0008006" key="4">
    <source>
        <dbReference type="Google" id="ProtNLM"/>
    </source>
</evidence>
<evidence type="ECO:0000256" key="1">
    <source>
        <dbReference type="SAM" id="SignalP"/>
    </source>
</evidence>
<name>A0ABV7GBN3_9GAMM</name>
<evidence type="ECO:0000313" key="3">
    <source>
        <dbReference type="Proteomes" id="UP001595621"/>
    </source>
</evidence>
<evidence type="ECO:0000313" key="2">
    <source>
        <dbReference type="EMBL" id="MFC3138944.1"/>
    </source>
</evidence>
<dbReference type="Proteomes" id="UP001595621">
    <property type="component" value="Unassembled WGS sequence"/>
</dbReference>
<organism evidence="2 3">
    <name type="scientific">Shewanella submarina</name>
    <dbReference type="NCBI Taxonomy" id="2016376"/>
    <lineage>
        <taxon>Bacteria</taxon>
        <taxon>Pseudomonadati</taxon>
        <taxon>Pseudomonadota</taxon>
        <taxon>Gammaproteobacteria</taxon>
        <taxon>Alteromonadales</taxon>
        <taxon>Shewanellaceae</taxon>
        <taxon>Shewanella</taxon>
    </lineage>
</organism>
<keyword evidence="3" id="KW-1185">Reference proteome</keyword>